<dbReference type="Proteomes" id="UP000297753">
    <property type="component" value="Unassembled WGS sequence"/>
</dbReference>
<sequence>METLEYGCKQRVSGLSFWDKKILTKLKCWWRNFTTRKQLSELPEHLLKDVGLTKEQARQESIRHFWDN</sequence>
<proteinExistence type="predicted"/>
<gene>
    <name evidence="2" type="ORF">ELS82_19045</name>
</gene>
<evidence type="ECO:0000313" key="3">
    <source>
        <dbReference type="Proteomes" id="UP000297753"/>
    </source>
</evidence>
<dbReference type="RefSeq" id="WP_134836884.1">
    <property type="nucleotide sequence ID" value="NZ_SATR01000037.1"/>
</dbReference>
<dbReference type="OrthoDB" id="5588773at2"/>
<name>A0A4Y8WAQ7_9VIBR</name>
<accession>A0A4Y8WAQ7</accession>
<evidence type="ECO:0000313" key="2">
    <source>
        <dbReference type="EMBL" id="TFH90019.1"/>
    </source>
</evidence>
<protein>
    <submittedName>
        <fullName evidence="2">DUF1127 domain-containing protein</fullName>
    </submittedName>
</protein>
<dbReference type="Pfam" id="PF06568">
    <property type="entry name" value="YjiS-like"/>
    <property type="match status" value="1"/>
</dbReference>
<reference evidence="2 3" key="1">
    <citation type="submission" date="2019-01" db="EMBL/GenBank/DDBJ databases">
        <title>Vibrio BEI176 sp. nov, a marine bacterium isolated from China: eastern marignal seas.</title>
        <authorList>
            <person name="Li B."/>
        </authorList>
    </citation>
    <scope>NUCLEOTIDE SEQUENCE [LARGE SCALE GENOMIC DNA]</scope>
    <source>
        <strain evidence="2 3">BEI176</strain>
    </source>
</reference>
<comment type="caution">
    <text evidence="2">The sequence shown here is derived from an EMBL/GenBank/DDBJ whole genome shotgun (WGS) entry which is preliminary data.</text>
</comment>
<organism evidence="2 3">
    <name type="scientific">Vibrio ouci</name>
    <dbReference type="NCBI Taxonomy" id="2499078"/>
    <lineage>
        <taxon>Bacteria</taxon>
        <taxon>Pseudomonadati</taxon>
        <taxon>Pseudomonadota</taxon>
        <taxon>Gammaproteobacteria</taxon>
        <taxon>Vibrionales</taxon>
        <taxon>Vibrionaceae</taxon>
        <taxon>Vibrio</taxon>
    </lineage>
</organism>
<dbReference type="AlphaFoldDB" id="A0A4Y8WAQ7"/>
<dbReference type="EMBL" id="SATR01000037">
    <property type="protein sequence ID" value="TFH90019.1"/>
    <property type="molecule type" value="Genomic_DNA"/>
</dbReference>
<evidence type="ECO:0000259" key="1">
    <source>
        <dbReference type="Pfam" id="PF06568"/>
    </source>
</evidence>
<feature type="domain" description="YjiS-like" evidence="1">
    <location>
        <begin position="24"/>
        <end position="58"/>
    </location>
</feature>
<dbReference type="InterPro" id="IPR009506">
    <property type="entry name" value="YjiS-like"/>
</dbReference>
<keyword evidence="3" id="KW-1185">Reference proteome</keyword>